<sequence>MSARPLVVGQRIEPLFEAGGDGEVAQSGFGGELGVAGPAVFFAVRAVEGNPDEVAAIRLPHGELERIEVVVRRLEIPRVGKGGMHELRRDGLQLRFAAAIDLAVLEAVEGEPRRPLLPRRIAAEDVAVALALAGAEEFSDMLLVHPPVREQPFAVTQFDRVPGPAAHPDPAMPGKVDAEIRHQPPRFKLPQRNRADSPHDPARRRGLFFEDSSRRSELDRRFPCRIVEAVFTPAGHFQPGIVSFPLPKRVEPDRPLYRHPPAVRIAAQNLPPAVP</sequence>
<protein>
    <submittedName>
        <fullName evidence="2">Uncharacterized protein</fullName>
    </submittedName>
</protein>
<feature type="region of interest" description="Disordered" evidence="1">
    <location>
        <begin position="184"/>
        <end position="208"/>
    </location>
</feature>
<evidence type="ECO:0000256" key="1">
    <source>
        <dbReference type="SAM" id="MobiDB-lite"/>
    </source>
</evidence>
<evidence type="ECO:0000313" key="2">
    <source>
        <dbReference type="EMBL" id="MPN06132.1"/>
    </source>
</evidence>
<proteinExistence type="predicted"/>
<dbReference type="EMBL" id="VSSQ01052021">
    <property type="protein sequence ID" value="MPN06132.1"/>
    <property type="molecule type" value="Genomic_DNA"/>
</dbReference>
<feature type="compositionally biased region" description="Basic and acidic residues" evidence="1">
    <location>
        <begin position="193"/>
        <end position="208"/>
    </location>
</feature>
<gene>
    <name evidence="2" type="ORF">SDC9_153387</name>
</gene>
<dbReference type="AlphaFoldDB" id="A0A645EY09"/>
<reference evidence="2" key="1">
    <citation type="submission" date="2019-08" db="EMBL/GenBank/DDBJ databases">
        <authorList>
            <person name="Kucharzyk K."/>
            <person name="Murdoch R.W."/>
            <person name="Higgins S."/>
            <person name="Loffler F."/>
        </authorList>
    </citation>
    <scope>NUCLEOTIDE SEQUENCE</scope>
</reference>
<organism evidence="2">
    <name type="scientific">bioreactor metagenome</name>
    <dbReference type="NCBI Taxonomy" id="1076179"/>
    <lineage>
        <taxon>unclassified sequences</taxon>
        <taxon>metagenomes</taxon>
        <taxon>ecological metagenomes</taxon>
    </lineage>
</organism>
<comment type="caution">
    <text evidence="2">The sequence shown here is derived from an EMBL/GenBank/DDBJ whole genome shotgun (WGS) entry which is preliminary data.</text>
</comment>
<name>A0A645EY09_9ZZZZ</name>
<accession>A0A645EY09</accession>